<evidence type="ECO:0000313" key="3">
    <source>
        <dbReference type="Proteomes" id="UP000324800"/>
    </source>
</evidence>
<gene>
    <name evidence="2" type="ORF">EZS28_026098</name>
</gene>
<comment type="caution">
    <text evidence="2">The sequence shown here is derived from an EMBL/GenBank/DDBJ whole genome shotgun (WGS) entry which is preliminary data.</text>
</comment>
<dbReference type="EMBL" id="SNRW01009189">
    <property type="protein sequence ID" value="KAA6378376.1"/>
    <property type="molecule type" value="Genomic_DNA"/>
</dbReference>
<name>A0A5J4V635_9EUKA</name>
<dbReference type="AlphaFoldDB" id="A0A5J4V635"/>
<dbReference type="Proteomes" id="UP000324800">
    <property type="component" value="Unassembled WGS sequence"/>
</dbReference>
<protein>
    <submittedName>
        <fullName evidence="2">Uncharacterized protein</fullName>
    </submittedName>
</protein>
<evidence type="ECO:0000256" key="1">
    <source>
        <dbReference type="SAM" id="MobiDB-lite"/>
    </source>
</evidence>
<accession>A0A5J4V635</accession>
<organism evidence="2 3">
    <name type="scientific">Streblomastix strix</name>
    <dbReference type="NCBI Taxonomy" id="222440"/>
    <lineage>
        <taxon>Eukaryota</taxon>
        <taxon>Metamonada</taxon>
        <taxon>Preaxostyla</taxon>
        <taxon>Oxymonadida</taxon>
        <taxon>Streblomastigidae</taxon>
        <taxon>Streblomastix</taxon>
    </lineage>
</organism>
<feature type="region of interest" description="Disordered" evidence="1">
    <location>
        <begin position="1"/>
        <end position="34"/>
    </location>
</feature>
<evidence type="ECO:0000313" key="2">
    <source>
        <dbReference type="EMBL" id="KAA6378376.1"/>
    </source>
</evidence>
<proteinExistence type="predicted"/>
<reference evidence="2 3" key="1">
    <citation type="submission" date="2019-03" db="EMBL/GenBank/DDBJ databases">
        <title>Single cell metagenomics reveals metabolic interactions within the superorganism composed of flagellate Streblomastix strix and complex community of Bacteroidetes bacteria on its surface.</title>
        <authorList>
            <person name="Treitli S.C."/>
            <person name="Kolisko M."/>
            <person name="Husnik F."/>
            <person name="Keeling P."/>
            <person name="Hampl V."/>
        </authorList>
    </citation>
    <scope>NUCLEOTIDE SEQUENCE [LARGE SCALE GENOMIC DNA]</scope>
    <source>
        <strain evidence="2">ST1C</strain>
    </source>
</reference>
<sequence>MYPTPGNKQGYRPTPRLISRNSWTDQGGKEERRECLDLENSEIYNDNEEILDRNGGTDGEIFGIVTIDQQERLHPTRIHPSVERQFEYQQTTTLIKDIEIQVNGRRSERIQDIVRRITEREYQNIYQK</sequence>